<gene>
    <name evidence="1" type="ORF">MENTE1834_LOCUS26969</name>
</gene>
<comment type="caution">
    <text evidence="1">The sequence shown here is derived from an EMBL/GenBank/DDBJ whole genome shotgun (WGS) entry which is preliminary data.</text>
</comment>
<sequence length="64" mass="7192">MISVGFFWFVLILTSSPFIKLAGRKASEGSSFVLRAVTSFVTKYLANNLLKWLPSFMSSLISWV</sequence>
<accession>A0ACB0ZMJ2</accession>
<reference evidence="1" key="1">
    <citation type="submission" date="2023-11" db="EMBL/GenBank/DDBJ databases">
        <authorList>
            <person name="Poullet M."/>
        </authorList>
    </citation>
    <scope>NUCLEOTIDE SEQUENCE</scope>
    <source>
        <strain evidence="1">E1834</strain>
    </source>
</reference>
<protein>
    <submittedName>
        <fullName evidence="1">Uncharacterized protein</fullName>
    </submittedName>
</protein>
<dbReference type="EMBL" id="CAVMJV010000039">
    <property type="protein sequence ID" value="CAK5079829.1"/>
    <property type="molecule type" value="Genomic_DNA"/>
</dbReference>
<evidence type="ECO:0000313" key="1">
    <source>
        <dbReference type="EMBL" id="CAK5079829.1"/>
    </source>
</evidence>
<evidence type="ECO:0000313" key="2">
    <source>
        <dbReference type="Proteomes" id="UP001497535"/>
    </source>
</evidence>
<dbReference type="Proteomes" id="UP001497535">
    <property type="component" value="Unassembled WGS sequence"/>
</dbReference>
<name>A0ACB0ZMJ2_MELEN</name>
<proteinExistence type="predicted"/>
<keyword evidence="2" id="KW-1185">Reference proteome</keyword>
<organism evidence="1 2">
    <name type="scientific">Meloidogyne enterolobii</name>
    <name type="common">Root-knot nematode worm</name>
    <name type="synonym">Meloidogyne mayaguensis</name>
    <dbReference type="NCBI Taxonomy" id="390850"/>
    <lineage>
        <taxon>Eukaryota</taxon>
        <taxon>Metazoa</taxon>
        <taxon>Ecdysozoa</taxon>
        <taxon>Nematoda</taxon>
        <taxon>Chromadorea</taxon>
        <taxon>Rhabditida</taxon>
        <taxon>Tylenchina</taxon>
        <taxon>Tylenchomorpha</taxon>
        <taxon>Tylenchoidea</taxon>
        <taxon>Meloidogynidae</taxon>
        <taxon>Meloidogyninae</taxon>
        <taxon>Meloidogyne</taxon>
    </lineage>
</organism>